<reference evidence="5 6" key="1">
    <citation type="submission" date="2020-04" db="EMBL/GenBank/DDBJ databases">
        <title>Plant Genome Project.</title>
        <authorList>
            <person name="Zhang R.-G."/>
        </authorList>
    </citation>
    <scope>NUCLEOTIDE SEQUENCE [LARGE SCALE GENOMIC DNA]</scope>
    <source>
        <strain evidence="5">YNK0</strain>
        <tissue evidence="5">Leaf</tissue>
    </source>
</reference>
<dbReference type="InterPro" id="IPR011009">
    <property type="entry name" value="Kinase-like_dom_sf"/>
</dbReference>
<dbReference type="PANTHER" id="PTHR10291:SF43">
    <property type="entry name" value="DEHYDRODOLICHYL DIPHOSPHATE SYNTHASE COMPLEX SUBUNIT DHDDS"/>
    <property type="match status" value="1"/>
</dbReference>
<dbReference type="NCBIfam" id="TIGR00055">
    <property type="entry name" value="uppS"/>
    <property type="match status" value="1"/>
</dbReference>
<feature type="region of interest" description="Disordered" evidence="4">
    <location>
        <begin position="292"/>
        <end position="329"/>
    </location>
</feature>
<dbReference type="PANTHER" id="PTHR10291">
    <property type="entry name" value="DEHYDRODOLICHYL DIPHOSPHATE SYNTHASE FAMILY MEMBER"/>
    <property type="match status" value="1"/>
</dbReference>
<comment type="similarity">
    <text evidence="1">Belongs to the UPP synthase family.</text>
</comment>
<protein>
    <recommendedName>
        <fullName evidence="7">Alkyl transferase</fullName>
    </recommendedName>
</protein>
<dbReference type="GO" id="GO:0016094">
    <property type="term" value="P:polyprenol biosynthetic process"/>
    <property type="evidence" value="ECO:0007669"/>
    <property type="project" value="TreeGrafter"/>
</dbReference>
<keyword evidence="3" id="KW-0547">Nucleotide-binding</keyword>
<evidence type="ECO:0000313" key="6">
    <source>
        <dbReference type="Proteomes" id="UP000655225"/>
    </source>
</evidence>
<dbReference type="PROSITE" id="PS00107">
    <property type="entry name" value="PROTEIN_KINASE_ATP"/>
    <property type="match status" value="1"/>
</dbReference>
<accession>A0A834ZSG8</accession>
<dbReference type="EMBL" id="JABCRI010000002">
    <property type="protein sequence ID" value="KAF8410650.1"/>
    <property type="molecule type" value="Genomic_DNA"/>
</dbReference>
<dbReference type="Gene3D" id="3.30.200.20">
    <property type="entry name" value="Phosphorylase Kinase, domain 1"/>
    <property type="match status" value="2"/>
</dbReference>
<dbReference type="PROSITE" id="PS01066">
    <property type="entry name" value="UPP_SYNTHASE"/>
    <property type="match status" value="1"/>
</dbReference>
<feature type="binding site" evidence="3">
    <location>
        <position position="518"/>
    </location>
    <ligand>
        <name>ATP</name>
        <dbReference type="ChEBI" id="CHEBI:30616"/>
    </ligand>
</feature>
<proteinExistence type="inferred from homology"/>
<evidence type="ECO:0000256" key="4">
    <source>
        <dbReference type="SAM" id="MobiDB-lite"/>
    </source>
</evidence>
<dbReference type="FunFam" id="3.40.1180.10:FF:000010">
    <property type="entry name" value="Alkyl transferase"/>
    <property type="match status" value="1"/>
</dbReference>
<dbReference type="OrthoDB" id="4173905at2759"/>
<evidence type="ECO:0000256" key="1">
    <source>
        <dbReference type="ARBA" id="ARBA00005432"/>
    </source>
</evidence>
<dbReference type="InterPro" id="IPR036424">
    <property type="entry name" value="UPP_synth-like_sf"/>
</dbReference>
<dbReference type="GO" id="GO:0045547">
    <property type="term" value="F:ditrans,polycis-polyprenyl diphosphate synthase [(2E,6E)-farnesyl diphosphate specific] activity"/>
    <property type="evidence" value="ECO:0007669"/>
    <property type="project" value="TreeGrafter"/>
</dbReference>
<keyword evidence="2" id="KW-0808">Transferase</keyword>
<dbReference type="SUPFAM" id="SSF64005">
    <property type="entry name" value="Undecaprenyl diphosphate synthase"/>
    <property type="match status" value="1"/>
</dbReference>
<feature type="region of interest" description="Disordered" evidence="4">
    <location>
        <begin position="418"/>
        <end position="441"/>
    </location>
</feature>
<dbReference type="Proteomes" id="UP000655225">
    <property type="component" value="Unassembled WGS sequence"/>
</dbReference>
<dbReference type="InterPro" id="IPR001441">
    <property type="entry name" value="UPP_synth-like"/>
</dbReference>
<dbReference type="Gene3D" id="3.40.1180.10">
    <property type="entry name" value="Decaprenyl diphosphate synthase-like"/>
    <property type="match status" value="1"/>
</dbReference>
<dbReference type="CDD" id="cd00475">
    <property type="entry name" value="Cis_IPPS"/>
    <property type="match status" value="1"/>
</dbReference>
<dbReference type="GO" id="GO:0005524">
    <property type="term" value="F:ATP binding"/>
    <property type="evidence" value="ECO:0007669"/>
    <property type="project" value="UniProtKB-UniRule"/>
</dbReference>
<organism evidence="5 6">
    <name type="scientific">Tetracentron sinense</name>
    <name type="common">Spur-leaf</name>
    <dbReference type="NCBI Taxonomy" id="13715"/>
    <lineage>
        <taxon>Eukaryota</taxon>
        <taxon>Viridiplantae</taxon>
        <taxon>Streptophyta</taxon>
        <taxon>Embryophyta</taxon>
        <taxon>Tracheophyta</taxon>
        <taxon>Spermatophyta</taxon>
        <taxon>Magnoliopsida</taxon>
        <taxon>Trochodendrales</taxon>
        <taxon>Trochodendraceae</taxon>
        <taxon>Tetracentron</taxon>
    </lineage>
</organism>
<keyword evidence="3" id="KW-0067">ATP-binding</keyword>
<evidence type="ECO:0000256" key="3">
    <source>
        <dbReference type="PROSITE-ProRule" id="PRU10141"/>
    </source>
</evidence>
<dbReference type="GO" id="GO:0005783">
    <property type="term" value="C:endoplasmic reticulum"/>
    <property type="evidence" value="ECO:0007669"/>
    <property type="project" value="TreeGrafter"/>
</dbReference>
<comment type="caution">
    <text evidence="5">The sequence shown here is derived from an EMBL/GenBank/DDBJ whole genome shotgun (WGS) entry which is preliminary data.</text>
</comment>
<evidence type="ECO:0000256" key="2">
    <source>
        <dbReference type="ARBA" id="ARBA00022679"/>
    </source>
</evidence>
<dbReference type="HAMAP" id="MF_01139">
    <property type="entry name" value="ISPT"/>
    <property type="match status" value="1"/>
</dbReference>
<dbReference type="InterPro" id="IPR017441">
    <property type="entry name" value="Protein_kinase_ATP_BS"/>
</dbReference>
<gene>
    <name evidence="5" type="ORF">HHK36_003182</name>
</gene>
<name>A0A834ZSG8_TETSI</name>
<evidence type="ECO:0008006" key="7">
    <source>
        <dbReference type="Google" id="ProtNLM"/>
    </source>
</evidence>
<feature type="compositionally biased region" description="Polar residues" evidence="4">
    <location>
        <begin position="294"/>
        <end position="328"/>
    </location>
</feature>
<evidence type="ECO:0000313" key="5">
    <source>
        <dbReference type="EMBL" id="KAF8410650.1"/>
    </source>
</evidence>
<dbReference type="InterPro" id="IPR018520">
    <property type="entry name" value="UPP_synth-like_CS"/>
</dbReference>
<dbReference type="AlphaFoldDB" id="A0A834ZSG8"/>
<sequence>MSTRRKIFVIEFKSFEVVKLEGSSGIAFKCIERGQSVSAVTLIEEKGFWWLFQFVRDSLHFLEKPGYSGKRCWLSFPAGSNGRGWKILVEALSCFREQTIGDGISPGLEAAVGGGTLQDGEVLLYSSRSEMSNLIARQSDLPGVEEGSQLRGFNSLRSQCCNGGLDPVGGGFEPGNDDQWRKYPSSNHPYQFVASLAHLRRDQIYSKILAKAVNNSILIPVRVAALLPLTFTPSHTQGHEKFESWGSVPHWSDERIKLGALVLLTYLQRFPSEQHHPTYLIIAYPSKSGRSEADQTTLQAGTSKNNSSDGGITWGSNSAPNSRFSGGSRSLDMEYPNGHILPTPNLKIFSFAELKSATRNFRPDTVLGEGGFGRVFKGWLDEKTYAPSKIGMGMVVAVKKLNQESLQGLEEWQVCNSTGTSKNNSSDGGITWSSNSAPNSRFSGGSQSLDMEYPNGHILPTPNLKIFSFAELKSATRNFRPDTVLGEGGFGRVFKGWLDEKTYAPSKIGMGMVVAVKKLNQESLQGLEEWQMTIGPANSASVQGVEMEKDSSGTLSKLFDSLGSFMRNCMFGVLSMGPIPNHIAFIMDGNRRYAKKLNLKEGEGHRVGFSALMLLLKYCYEMGVKYVTIYAFSIENFNRRPDEVQYVMDLIQEKIEGLLKEESIVNHYGIRVYFIGNLKLLNKPVRLAAEKAMAATANNTKAVLLICMAYTSTNEIVHAVQESYEEKIRDLNSSRACNGLIGGVGGHNKDQEHHIKLVDLEKHMYMAVAPDPDILVRSSGETRLSNFLLWQTTYCHLYSPNALWPEIGLWHLVWAVLNFQKNHSYLEKKKKQL</sequence>
<dbReference type="SUPFAM" id="SSF56112">
    <property type="entry name" value="Protein kinase-like (PK-like)"/>
    <property type="match status" value="2"/>
</dbReference>
<keyword evidence="6" id="KW-1185">Reference proteome</keyword>
<dbReference type="Pfam" id="PF01255">
    <property type="entry name" value="Prenyltransf"/>
    <property type="match status" value="1"/>
</dbReference>